<gene>
    <name evidence="3" type="ORF">CEPIT_LOCUS15188</name>
    <name evidence="4" type="ORF">CEPIT_LOCUS29199</name>
</gene>
<dbReference type="InterPro" id="IPR053151">
    <property type="entry name" value="RNase_H-like"/>
</dbReference>
<dbReference type="CDD" id="cd06222">
    <property type="entry name" value="RNase_H_like"/>
    <property type="match status" value="1"/>
</dbReference>
<dbReference type="InterPro" id="IPR044730">
    <property type="entry name" value="RNase_H-like_dom_plant"/>
</dbReference>
<dbReference type="InterPro" id="IPR002156">
    <property type="entry name" value="RNaseH_domain"/>
</dbReference>
<reference evidence="4" key="1">
    <citation type="submission" date="2022-07" db="EMBL/GenBank/DDBJ databases">
        <authorList>
            <person name="Macas J."/>
            <person name="Novak P."/>
            <person name="Neumann P."/>
        </authorList>
    </citation>
    <scope>NUCLEOTIDE SEQUENCE</scope>
</reference>
<dbReference type="Pfam" id="PF13456">
    <property type="entry name" value="RVT_3"/>
    <property type="match status" value="1"/>
</dbReference>
<feature type="domain" description="Reverse transcriptase zinc-binding" evidence="2">
    <location>
        <begin position="95"/>
        <end position="177"/>
    </location>
</feature>
<dbReference type="PANTHER" id="PTHR47723:SF19">
    <property type="entry name" value="POLYNUCLEOTIDYL TRANSFERASE, RIBONUCLEASE H-LIKE SUPERFAMILY PROTEIN"/>
    <property type="match status" value="1"/>
</dbReference>
<dbReference type="PANTHER" id="PTHR47723">
    <property type="entry name" value="OS05G0353850 PROTEIN"/>
    <property type="match status" value="1"/>
</dbReference>
<dbReference type="GO" id="GO:0003676">
    <property type="term" value="F:nucleic acid binding"/>
    <property type="evidence" value="ECO:0007669"/>
    <property type="project" value="InterPro"/>
</dbReference>
<dbReference type="SUPFAM" id="SSF53098">
    <property type="entry name" value="Ribonuclease H-like"/>
    <property type="match status" value="1"/>
</dbReference>
<evidence type="ECO:0008006" key="6">
    <source>
        <dbReference type="Google" id="ProtNLM"/>
    </source>
</evidence>
<protein>
    <recommendedName>
        <fullName evidence="6">RNase H type-1 domain-containing protein</fullName>
    </recommendedName>
</protein>
<evidence type="ECO:0000313" key="3">
    <source>
        <dbReference type="EMBL" id="CAH9100084.1"/>
    </source>
</evidence>
<comment type="caution">
    <text evidence="4">The sequence shown here is derived from an EMBL/GenBank/DDBJ whole genome shotgun (WGS) entry which is preliminary data.</text>
</comment>
<name>A0AAV0EZ96_9ASTE</name>
<evidence type="ECO:0000259" key="1">
    <source>
        <dbReference type="Pfam" id="PF13456"/>
    </source>
</evidence>
<sequence>MVAGGVWGEHYISFWFDHWLKDKLLCDVLGSPLADSARFVKVADFITSNKEWNVGKLEEMLPKDVVDNVRAVPLSMEEDIQDGVFWRLSGTGEITIKSAYEACFFMQMEDNMNWIWNISVPEKVRCFLWLIRKNKILTNIERVRRHLSDDHICHICNDEDETVLHMVRDCTFAALCWKNAALGLARTGDNSFNSLEWLRSHCQEKRDNTGRIPHASIFAYIIWFIWKSRNAWIFEGVPLNAERVVRNAYAQAEEYNVFTSTQDIKQLKVPKRIKWLPHCFKLNCDDSSWGSGREAGAGGVIRNHKGEWILRFTINIGKADNFNVELRGLRQGLLLARELDLKRVIVEIDSEGVLRQSRTYTTNMVLPLES</sequence>
<dbReference type="InterPro" id="IPR026960">
    <property type="entry name" value="RVT-Znf"/>
</dbReference>
<dbReference type="InterPro" id="IPR036397">
    <property type="entry name" value="RNaseH_sf"/>
</dbReference>
<dbReference type="Gene3D" id="3.30.420.10">
    <property type="entry name" value="Ribonuclease H-like superfamily/Ribonuclease H"/>
    <property type="match status" value="1"/>
</dbReference>
<accession>A0AAV0EZ96</accession>
<dbReference type="InterPro" id="IPR012337">
    <property type="entry name" value="RNaseH-like_sf"/>
</dbReference>
<evidence type="ECO:0000313" key="4">
    <source>
        <dbReference type="EMBL" id="CAH9128594.1"/>
    </source>
</evidence>
<dbReference type="EMBL" id="CAMAPF010000950">
    <property type="protein sequence ID" value="CAH9128594.1"/>
    <property type="molecule type" value="Genomic_DNA"/>
</dbReference>
<proteinExistence type="predicted"/>
<dbReference type="AlphaFoldDB" id="A0AAV0EZ96"/>
<dbReference type="Pfam" id="PF13966">
    <property type="entry name" value="zf-RVT"/>
    <property type="match status" value="1"/>
</dbReference>
<evidence type="ECO:0000313" key="5">
    <source>
        <dbReference type="Proteomes" id="UP001152523"/>
    </source>
</evidence>
<dbReference type="Proteomes" id="UP001152523">
    <property type="component" value="Unassembled WGS sequence"/>
</dbReference>
<dbReference type="EMBL" id="CAMAPF010000107">
    <property type="protein sequence ID" value="CAH9100084.1"/>
    <property type="molecule type" value="Genomic_DNA"/>
</dbReference>
<keyword evidence="5" id="KW-1185">Reference proteome</keyword>
<evidence type="ECO:0000259" key="2">
    <source>
        <dbReference type="Pfam" id="PF13966"/>
    </source>
</evidence>
<organism evidence="4 5">
    <name type="scientific">Cuscuta epithymum</name>
    <dbReference type="NCBI Taxonomy" id="186058"/>
    <lineage>
        <taxon>Eukaryota</taxon>
        <taxon>Viridiplantae</taxon>
        <taxon>Streptophyta</taxon>
        <taxon>Embryophyta</taxon>
        <taxon>Tracheophyta</taxon>
        <taxon>Spermatophyta</taxon>
        <taxon>Magnoliopsida</taxon>
        <taxon>eudicotyledons</taxon>
        <taxon>Gunneridae</taxon>
        <taxon>Pentapetalae</taxon>
        <taxon>asterids</taxon>
        <taxon>lamiids</taxon>
        <taxon>Solanales</taxon>
        <taxon>Convolvulaceae</taxon>
        <taxon>Cuscuteae</taxon>
        <taxon>Cuscuta</taxon>
        <taxon>Cuscuta subgen. Cuscuta</taxon>
    </lineage>
</organism>
<feature type="domain" description="RNase H type-1" evidence="1">
    <location>
        <begin position="293"/>
        <end position="357"/>
    </location>
</feature>
<dbReference type="GO" id="GO:0004523">
    <property type="term" value="F:RNA-DNA hybrid ribonuclease activity"/>
    <property type="evidence" value="ECO:0007669"/>
    <property type="project" value="InterPro"/>
</dbReference>